<organism evidence="1 2">
    <name type="scientific">Mucilaginibacter frigoritolerans</name>
    <dbReference type="NCBI Taxonomy" id="652788"/>
    <lineage>
        <taxon>Bacteria</taxon>
        <taxon>Pseudomonadati</taxon>
        <taxon>Bacteroidota</taxon>
        <taxon>Sphingobacteriia</taxon>
        <taxon>Sphingobacteriales</taxon>
        <taxon>Sphingobacteriaceae</taxon>
        <taxon>Mucilaginibacter</taxon>
    </lineage>
</organism>
<dbReference type="EMBL" id="VLLI01000015">
    <property type="protein sequence ID" value="TWI95604.1"/>
    <property type="molecule type" value="Genomic_DNA"/>
</dbReference>
<gene>
    <name evidence="1" type="ORF">JN11_04343</name>
</gene>
<protein>
    <submittedName>
        <fullName evidence="1">Type VI secretion system (T6SS) effector Tae4 (Amidase)</fullName>
    </submittedName>
</protein>
<dbReference type="Pfam" id="PF14113">
    <property type="entry name" value="Tae4"/>
    <property type="match status" value="1"/>
</dbReference>
<dbReference type="AlphaFoldDB" id="A0A562TQX9"/>
<keyword evidence="2" id="KW-1185">Reference proteome</keyword>
<evidence type="ECO:0000313" key="1">
    <source>
        <dbReference type="EMBL" id="TWI95604.1"/>
    </source>
</evidence>
<comment type="caution">
    <text evidence="1">The sequence shown here is derived from an EMBL/GenBank/DDBJ whole genome shotgun (WGS) entry which is preliminary data.</text>
</comment>
<proteinExistence type="predicted"/>
<reference evidence="1 2" key="1">
    <citation type="submission" date="2019-07" db="EMBL/GenBank/DDBJ databases">
        <title>Genomic Encyclopedia of Archaeal and Bacterial Type Strains, Phase II (KMG-II): from individual species to whole genera.</title>
        <authorList>
            <person name="Goeker M."/>
        </authorList>
    </citation>
    <scope>NUCLEOTIDE SEQUENCE [LARGE SCALE GENOMIC DNA]</scope>
    <source>
        <strain evidence="1 2">ATCC BAA-1854</strain>
    </source>
</reference>
<dbReference type="Proteomes" id="UP000317010">
    <property type="component" value="Unassembled WGS sequence"/>
</dbReference>
<dbReference type="InterPro" id="IPR025562">
    <property type="entry name" value="Tae4"/>
</dbReference>
<evidence type="ECO:0000313" key="2">
    <source>
        <dbReference type="Proteomes" id="UP000317010"/>
    </source>
</evidence>
<dbReference type="Gene3D" id="3.90.1720.70">
    <property type="match status" value="1"/>
</dbReference>
<accession>A0A562TQX9</accession>
<name>A0A562TQX9_9SPHI</name>
<sequence>MRLSYALNKSGAPIPYERGKTFKGADNLNYFIRVKDMASYMDATYGQPNINGMSPSDFSGYTGIIQFNVSGWSDATGHFTLWNGSSPVYGNYFNVSQEEPGVTLTGVHLWIFK</sequence>